<dbReference type="Proteomes" id="UP000179769">
    <property type="component" value="Unassembled WGS sequence"/>
</dbReference>
<reference evidence="3" key="1">
    <citation type="submission" date="2016-07" db="EMBL/GenBank/DDBJ databases">
        <title>Frankia sp. NRRL B-16219 Genome sequencing.</title>
        <authorList>
            <person name="Ghodhbane-Gtari F."/>
            <person name="Swanson E."/>
            <person name="Gueddou A."/>
            <person name="Louati M."/>
            <person name="Nouioui I."/>
            <person name="Hezbri K."/>
            <person name="Abebe-Akele F."/>
            <person name="Simpson S."/>
            <person name="Morris K."/>
            <person name="Thomas K."/>
            <person name="Gtari M."/>
            <person name="Tisa L.S."/>
        </authorList>
    </citation>
    <scope>NUCLEOTIDE SEQUENCE [LARGE SCALE GENOMIC DNA]</scope>
    <source>
        <strain evidence="3">NRRL B-16219</strain>
    </source>
</reference>
<dbReference type="Pfam" id="PF00156">
    <property type="entry name" value="Pribosyltran"/>
    <property type="match status" value="1"/>
</dbReference>
<dbReference type="InterPro" id="IPR029057">
    <property type="entry name" value="PRTase-like"/>
</dbReference>
<dbReference type="AlphaFoldDB" id="A0A1S1PNI5"/>
<name>A0A1S1PNI5_9ACTN</name>
<dbReference type="CDD" id="cd06223">
    <property type="entry name" value="PRTases_typeI"/>
    <property type="match status" value="1"/>
</dbReference>
<evidence type="ECO:0000259" key="1">
    <source>
        <dbReference type="Pfam" id="PF00156"/>
    </source>
</evidence>
<dbReference type="Gene3D" id="3.40.50.2020">
    <property type="match status" value="1"/>
</dbReference>
<proteinExistence type="predicted"/>
<gene>
    <name evidence="2" type="ORF">BBK14_24930</name>
</gene>
<organism evidence="2 3">
    <name type="scientific">Parafrankia soli</name>
    <dbReference type="NCBI Taxonomy" id="2599596"/>
    <lineage>
        <taxon>Bacteria</taxon>
        <taxon>Bacillati</taxon>
        <taxon>Actinomycetota</taxon>
        <taxon>Actinomycetes</taxon>
        <taxon>Frankiales</taxon>
        <taxon>Frankiaceae</taxon>
        <taxon>Parafrankia</taxon>
    </lineage>
</organism>
<comment type="caution">
    <text evidence="2">The sequence shown here is derived from an EMBL/GenBank/DDBJ whole genome shotgun (WGS) entry which is preliminary data.</text>
</comment>
<dbReference type="SUPFAM" id="SSF53271">
    <property type="entry name" value="PRTase-like"/>
    <property type="match status" value="1"/>
</dbReference>
<feature type="domain" description="Phosphoribosyltransferase" evidence="1">
    <location>
        <begin position="24"/>
        <end position="181"/>
    </location>
</feature>
<dbReference type="EMBL" id="MAXA01000243">
    <property type="protein sequence ID" value="OHV22841.1"/>
    <property type="molecule type" value="Genomic_DNA"/>
</dbReference>
<evidence type="ECO:0000313" key="3">
    <source>
        <dbReference type="Proteomes" id="UP000179769"/>
    </source>
</evidence>
<dbReference type="RefSeq" id="WP_071065955.1">
    <property type="nucleotide sequence ID" value="NZ_MAXA01000243.1"/>
</dbReference>
<keyword evidence="2" id="KW-0328">Glycosyltransferase</keyword>
<dbReference type="Gene3D" id="3.30.1310.20">
    <property type="entry name" value="PRTase-like"/>
    <property type="match status" value="1"/>
</dbReference>
<keyword evidence="3" id="KW-1185">Reference proteome</keyword>
<sequence length="209" mass="21212">MYLFADRREAGALLADRLAGSAAGVLVLGLPRGGVPVAAEVASRLGAELDALTVRKLGAPGQPEYAIGAIASGGIRIVNEPAVLRLGLAPDVVDAIADSEGHELARLEHAYRGDRPPPAVAGREVIVVDDGLATGATMVAAVRAMRSAGAARVTAAVPVASGQGAQTLRPEVDALVCLAVPDGFMAVGPYYRDFGATTDDEVRGLLSPA</sequence>
<evidence type="ECO:0000313" key="2">
    <source>
        <dbReference type="EMBL" id="OHV22841.1"/>
    </source>
</evidence>
<dbReference type="InterPro" id="IPR000836">
    <property type="entry name" value="PRTase_dom"/>
</dbReference>
<accession>A0A1S1PNI5</accession>
<dbReference type="OrthoDB" id="9810066at2"/>
<keyword evidence="2" id="KW-0808">Transferase</keyword>
<dbReference type="GO" id="GO:0016757">
    <property type="term" value="F:glycosyltransferase activity"/>
    <property type="evidence" value="ECO:0007669"/>
    <property type="project" value="UniProtKB-KW"/>
</dbReference>
<protein>
    <submittedName>
        <fullName evidence="2">Phosphoribosyltransferase</fullName>
    </submittedName>
</protein>